<dbReference type="InterPro" id="IPR027417">
    <property type="entry name" value="P-loop_NTPase"/>
</dbReference>
<dbReference type="InterPro" id="IPR003593">
    <property type="entry name" value="AAA+_ATPase"/>
</dbReference>
<dbReference type="Proteomes" id="UP001218188">
    <property type="component" value="Unassembled WGS sequence"/>
</dbReference>
<dbReference type="PROSITE" id="PS50837">
    <property type="entry name" value="NACHT"/>
    <property type="match status" value="1"/>
</dbReference>
<dbReference type="Pfam" id="PF24883">
    <property type="entry name" value="NPHP3_N"/>
    <property type="match status" value="1"/>
</dbReference>
<dbReference type="EMBL" id="JARJCM010000222">
    <property type="protein sequence ID" value="KAJ7021822.1"/>
    <property type="molecule type" value="Genomic_DNA"/>
</dbReference>
<protein>
    <recommendedName>
        <fullName evidence="3">NACHT domain-containing protein</fullName>
    </recommendedName>
</protein>
<evidence type="ECO:0000256" key="1">
    <source>
        <dbReference type="ARBA" id="ARBA00022737"/>
    </source>
</evidence>
<organism evidence="4 5">
    <name type="scientific">Mycena alexandri</name>
    <dbReference type="NCBI Taxonomy" id="1745969"/>
    <lineage>
        <taxon>Eukaryota</taxon>
        <taxon>Fungi</taxon>
        <taxon>Dikarya</taxon>
        <taxon>Basidiomycota</taxon>
        <taxon>Agaricomycotina</taxon>
        <taxon>Agaricomycetes</taxon>
        <taxon>Agaricomycetidae</taxon>
        <taxon>Agaricales</taxon>
        <taxon>Marasmiineae</taxon>
        <taxon>Mycenaceae</taxon>
        <taxon>Mycena</taxon>
    </lineage>
</organism>
<name>A0AAD6SA91_9AGAR</name>
<proteinExistence type="predicted"/>
<evidence type="ECO:0000259" key="3">
    <source>
        <dbReference type="PROSITE" id="PS50837"/>
    </source>
</evidence>
<feature type="region of interest" description="Disordered" evidence="2">
    <location>
        <begin position="102"/>
        <end position="136"/>
    </location>
</feature>
<keyword evidence="5" id="KW-1185">Reference proteome</keyword>
<comment type="caution">
    <text evidence="4">The sequence shown here is derived from an EMBL/GenBank/DDBJ whole genome shotgun (WGS) entry which is preliminary data.</text>
</comment>
<evidence type="ECO:0000256" key="2">
    <source>
        <dbReference type="SAM" id="MobiDB-lite"/>
    </source>
</evidence>
<reference evidence="4" key="1">
    <citation type="submission" date="2023-03" db="EMBL/GenBank/DDBJ databases">
        <title>Massive genome expansion in bonnet fungi (Mycena s.s.) driven by repeated elements and novel gene families across ecological guilds.</title>
        <authorList>
            <consortium name="Lawrence Berkeley National Laboratory"/>
            <person name="Harder C.B."/>
            <person name="Miyauchi S."/>
            <person name="Viragh M."/>
            <person name="Kuo A."/>
            <person name="Thoen E."/>
            <person name="Andreopoulos B."/>
            <person name="Lu D."/>
            <person name="Skrede I."/>
            <person name="Drula E."/>
            <person name="Henrissat B."/>
            <person name="Morin E."/>
            <person name="Kohler A."/>
            <person name="Barry K."/>
            <person name="LaButti K."/>
            <person name="Morin E."/>
            <person name="Salamov A."/>
            <person name="Lipzen A."/>
            <person name="Mereny Z."/>
            <person name="Hegedus B."/>
            <person name="Baldrian P."/>
            <person name="Stursova M."/>
            <person name="Weitz H."/>
            <person name="Taylor A."/>
            <person name="Grigoriev I.V."/>
            <person name="Nagy L.G."/>
            <person name="Martin F."/>
            <person name="Kauserud H."/>
        </authorList>
    </citation>
    <scope>NUCLEOTIDE SEQUENCE</scope>
    <source>
        <strain evidence="4">CBHHK200</strain>
    </source>
</reference>
<accession>A0AAD6SA91</accession>
<evidence type="ECO:0000313" key="5">
    <source>
        <dbReference type="Proteomes" id="UP001218188"/>
    </source>
</evidence>
<keyword evidence="1" id="KW-0677">Repeat</keyword>
<dbReference type="SMART" id="SM00382">
    <property type="entry name" value="AAA"/>
    <property type="match status" value="1"/>
</dbReference>
<dbReference type="PANTHER" id="PTHR10039:SF14">
    <property type="entry name" value="NACHT DOMAIN-CONTAINING PROTEIN"/>
    <property type="match status" value="1"/>
</dbReference>
<sequence length="937" mass="105479">MPLFTSSSGVQINGGNFIDIAGDINIQSARPILGRDSALAEMFSSAGRDSLGPDRTIPQARAAKRLPYDVSRRQQIPHRSTIPGDQHGESISILQMHLPPVVDPSIQGGNPSARIDYPPGRKPPSSTNYSPPESRGLTTHAHLLAWERHYHEPHTNITGGTFIGGNVNHVQRHGETGLHILHCVSAGDALHDSAERYPQPICHPETRQEILQDLWNWSSETDPSSSVLWLHGPAGSGKSAIAQSLCQKLEQNGRLGGCFFFKRGNSARGNAKRLFPTIAYQLALLKDSHLKDVVCQKVEDNPSILDRSLSSQLQELIVEPCRQSLRGRTLVIVIDGLDECDGHEVQQEVLRALGSIADGQPLPLRFLVASRPEPHIGDMFRAPCLARLHRPFNIEQAFEDVRIYLLDEFSRIRVEHRQTMATISGPWPSSDVIQELIHKSSGYFIYASTVIKFIDDKQFRPTERLDIIMGLIQPEFGSPFAALDQLYTEILSSVQPRHQLIPILTLIAAGFSLRVAHIEQLLELKPGDLRLTLHGLHSVILVPEEPETNMDLTVHHVSFRDFLGDPARSGAFYVGDPWHRADLARKILKAFSYTIDDSWNGAHVRSHITRRLGESALRYIPSVVPSPELVAFLKSLNPDFLFSILRFMKPFSTQPVDMILDWLKRIRPLPEPTIRLWEDYRFMILCDHIWSDVESHPSKFLRAGSQIPSENFSSTISPNLLRILHTCAFFGGHDQAVNPDRTQNTTPLSNVRTLLDFTWDEMRGTICPLRTIIGEDEGTLGHLLISATRPTIFRTLDFTSTLGTAIRNYMTAITKIDSGKPDRWFSGESTVKISRLWRAHPPCPDLLREIRAIWPDSNHSFMGGEDFHNLIEWLNAFPRPPAELVEGLRSTIDSRYGFLPSMTASYFEENWQQWTAHELRIGYFHSNPISRVPNRAL</sequence>
<dbReference type="InterPro" id="IPR007111">
    <property type="entry name" value="NACHT_NTPase"/>
</dbReference>
<feature type="domain" description="NACHT" evidence="3">
    <location>
        <begin position="226"/>
        <end position="372"/>
    </location>
</feature>
<dbReference type="AlphaFoldDB" id="A0AAD6SA91"/>
<dbReference type="PANTHER" id="PTHR10039">
    <property type="entry name" value="AMELOGENIN"/>
    <property type="match status" value="1"/>
</dbReference>
<dbReference type="Gene3D" id="3.40.50.300">
    <property type="entry name" value="P-loop containing nucleotide triphosphate hydrolases"/>
    <property type="match status" value="1"/>
</dbReference>
<dbReference type="SUPFAM" id="SSF52540">
    <property type="entry name" value="P-loop containing nucleoside triphosphate hydrolases"/>
    <property type="match status" value="1"/>
</dbReference>
<gene>
    <name evidence="4" type="ORF">C8F04DRAFT_259065</name>
</gene>
<dbReference type="InterPro" id="IPR056884">
    <property type="entry name" value="NPHP3-like_N"/>
</dbReference>
<evidence type="ECO:0000313" key="4">
    <source>
        <dbReference type="EMBL" id="KAJ7021822.1"/>
    </source>
</evidence>